<dbReference type="AlphaFoldDB" id="A0A0A9FI04"/>
<reference evidence="2" key="2">
    <citation type="journal article" date="2015" name="Data Brief">
        <title>Shoot transcriptome of the giant reed, Arundo donax.</title>
        <authorList>
            <person name="Barrero R.A."/>
            <person name="Guerrero F.D."/>
            <person name="Moolhuijzen P."/>
            <person name="Goolsby J.A."/>
            <person name="Tidwell J."/>
            <person name="Bellgard S.E."/>
            <person name="Bellgard M.I."/>
        </authorList>
    </citation>
    <scope>NUCLEOTIDE SEQUENCE</scope>
    <source>
        <tissue evidence="2">Shoot tissue taken approximately 20 cm above the soil surface</tissue>
    </source>
</reference>
<reference evidence="2" key="1">
    <citation type="submission" date="2014-09" db="EMBL/GenBank/DDBJ databases">
        <authorList>
            <person name="Magalhaes I.L.F."/>
            <person name="Oliveira U."/>
            <person name="Santos F.R."/>
            <person name="Vidigal T.H.D.A."/>
            <person name="Brescovit A.D."/>
            <person name="Santos A.J."/>
        </authorList>
    </citation>
    <scope>NUCLEOTIDE SEQUENCE</scope>
    <source>
        <tissue evidence="2">Shoot tissue taken approximately 20 cm above the soil surface</tissue>
    </source>
</reference>
<organism evidence="2">
    <name type="scientific">Arundo donax</name>
    <name type="common">Giant reed</name>
    <name type="synonym">Donax arundinaceus</name>
    <dbReference type="NCBI Taxonomy" id="35708"/>
    <lineage>
        <taxon>Eukaryota</taxon>
        <taxon>Viridiplantae</taxon>
        <taxon>Streptophyta</taxon>
        <taxon>Embryophyta</taxon>
        <taxon>Tracheophyta</taxon>
        <taxon>Spermatophyta</taxon>
        <taxon>Magnoliopsida</taxon>
        <taxon>Liliopsida</taxon>
        <taxon>Poales</taxon>
        <taxon>Poaceae</taxon>
        <taxon>PACMAD clade</taxon>
        <taxon>Arundinoideae</taxon>
        <taxon>Arundineae</taxon>
        <taxon>Arundo</taxon>
    </lineage>
</organism>
<sequence>MGGDGGRSGCEPPGGGSARGGGRG</sequence>
<evidence type="ECO:0000313" key="2">
    <source>
        <dbReference type="EMBL" id="JAE11972.1"/>
    </source>
</evidence>
<protein>
    <submittedName>
        <fullName evidence="2">Uncharacterized protein</fullName>
    </submittedName>
</protein>
<accession>A0A0A9FI04</accession>
<proteinExistence type="predicted"/>
<dbReference type="EMBL" id="GBRH01185924">
    <property type="protein sequence ID" value="JAE11972.1"/>
    <property type="molecule type" value="Transcribed_RNA"/>
</dbReference>
<evidence type="ECO:0000256" key="1">
    <source>
        <dbReference type="SAM" id="MobiDB-lite"/>
    </source>
</evidence>
<name>A0A0A9FI04_ARUDO</name>
<feature type="region of interest" description="Disordered" evidence="1">
    <location>
        <begin position="1"/>
        <end position="24"/>
    </location>
</feature>